<accession>A0AA40BTG6</accession>
<comment type="caution">
    <text evidence="5">The sequence shown here is derived from an EMBL/GenBank/DDBJ whole genome shotgun (WGS) entry which is preliminary data.</text>
</comment>
<dbReference type="Proteomes" id="UP001172155">
    <property type="component" value="Unassembled WGS sequence"/>
</dbReference>
<dbReference type="InterPro" id="IPR001461">
    <property type="entry name" value="Aspartic_peptidase_A1"/>
</dbReference>
<dbReference type="CDD" id="cd05471">
    <property type="entry name" value="pepsin_like"/>
    <property type="match status" value="1"/>
</dbReference>
<keyword evidence="3" id="KW-0732">Signal</keyword>
<dbReference type="Pfam" id="PF00026">
    <property type="entry name" value="Asp"/>
    <property type="match status" value="1"/>
</dbReference>
<name>A0AA40BTG6_9PEZI</name>
<feature type="signal peptide" evidence="3">
    <location>
        <begin position="1"/>
        <end position="22"/>
    </location>
</feature>
<dbReference type="SUPFAM" id="SSF50630">
    <property type="entry name" value="Acid proteases"/>
    <property type="match status" value="1"/>
</dbReference>
<evidence type="ECO:0000256" key="3">
    <source>
        <dbReference type="SAM" id="SignalP"/>
    </source>
</evidence>
<dbReference type="GO" id="GO:0000324">
    <property type="term" value="C:fungal-type vacuole"/>
    <property type="evidence" value="ECO:0007669"/>
    <property type="project" value="TreeGrafter"/>
</dbReference>
<keyword evidence="6" id="KW-1185">Reference proteome</keyword>
<dbReference type="PROSITE" id="PS51767">
    <property type="entry name" value="PEPTIDASE_A1"/>
    <property type="match status" value="1"/>
</dbReference>
<feature type="domain" description="Peptidase A1" evidence="4">
    <location>
        <begin position="107"/>
        <end position="448"/>
    </location>
</feature>
<sequence>MLLPSFLPTLACSFLAIGSTLAGISRHEEVINAAPVGISFTAPKATHPKTPTSKLFQSMATTRKIHGSRSSRTNAKSVAAILGAHQRQVGGFGYENITSTSAFGTQYATEVLWDNHTMYLLLDTGSSDTWAVHNNFECIDYMGFVVPQVACGFGPKGPGDFRYGSVAPAQHLFIRYGDGELVTGPMGYSDITIGNITVSKQQVALANTTYWYGNNNTSGLLGLAFPGLTQAYLGTGFEHSQSSQVKYSPLFTSMVSQGKVPPIFSLAIDRNASTGTFSLGSIPQVSGLDPTTTATMKMLITSLTGHPDAATDYSFYTVVPDGWEYDQTTDTKAFPYIVDSGTTLCYLPSPLAYAINNAFDPPAAYLWSYGAYFTACDAVAPPVALLLNGKKFWFNPRDLIYRDLKDPETRLCMTAISNGGSGPFILGDAFMQNALVVFDVGQAEVQFVARPYY</sequence>
<dbReference type="PANTHER" id="PTHR47966:SF47">
    <property type="entry name" value="ENDOPEPTIDASE, PUTATIVE (AFU_ORTHOLOGUE AFUA_3G01220)-RELATED"/>
    <property type="match status" value="1"/>
</dbReference>
<proteinExistence type="inferred from homology"/>
<evidence type="ECO:0000259" key="4">
    <source>
        <dbReference type="PROSITE" id="PS51767"/>
    </source>
</evidence>
<dbReference type="GO" id="GO:0006508">
    <property type="term" value="P:proteolysis"/>
    <property type="evidence" value="ECO:0007669"/>
    <property type="project" value="InterPro"/>
</dbReference>
<dbReference type="InterPro" id="IPR034164">
    <property type="entry name" value="Pepsin-like_dom"/>
</dbReference>
<evidence type="ECO:0000256" key="2">
    <source>
        <dbReference type="PIRSR" id="PIRSR601461-1"/>
    </source>
</evidence>
<dbReference type="AlphaFoldDB" id="A0AA40BTG6"/>
<evidence type="ECO:0000313" key="5">
    <source>
        <dbReference type="EMBL" id="KAK0740034.1"/>
    </source>
</evidence>
<feature type="active site" evidence="2">
    <location>
        <position position="339"/>
    </location>
</feature>
<reference evidence="5" key="1">
    <citation type="submission" date="2023-06" db="EMBL/GenBank/DDBJ databases">
        <title>Genome-scale phylogeny and comparative genomics of the fungal order Sordariales.</title>
        <authorList>
            <consortium name="Lawrence Berkeley National Laboratory"/>
            <person name="Hensen N."/>
            <person name="Bonometti L."/>
            <person name="Westerberg I."/>
            <person name="Brannstrom I.O."/>
            <person name="Guillou S."/>
            <person name="Cros-Aarteil S."/>
            <person name="Calhoun S."/>
            <person name="Haridas S."/>
            <person name="Kuo A."/>
            <person name="Mondo S."/>
            <person name="Pangilinan J."/>
            <person name="Riley R."/>
            <person name="LaButti K."/>
            <person name="Andreopoulos B."/>
            <person name="Lipzen A."/>
            <person name="Chen C."/>
            <person name="Yanf M."/>
            <person name="Daum C."/>
            <person name="Ng V."/>
            <person name="Clum A."/>
            <person name="Steindorff A."/>
            <person name="Ohm R."/>
            <person name="Martin F."/>
            <person name="Silar P."/>
            <person name="Natvig D."/>
            <person name="Lalanne C."/>
            <person name="Gautier V."/>
            <person name="Ament-velasquez S.L."/>
            <person name="Kruys A."/>
            <person name="Hutchinson M.I."/>
            <person name="Powell A.J."/>
            <person name="Barry K."/>
            <person name="Miller A.N."/>
            <person name="Grigoriev I.V."/>
            <person name="Debuchy R."/>
            <person name="Gladieux P."/>
            <person name="Thoren M.H."/>
            <person name="Johannesson H."/>
        </authorList>
    </citation>
    <scope>NUCLEOTIDE SEQUENCE</scope>
    <source>
        <strain evidence="5">SMH3187-1</strain>
    </source>
</reference>
<evidence type="ECO:0000313" key="6">
    <source>
        <dbReference type="Proteomes" id="UP001172155"/>
    </source>
</evidence>
<organism evidence="5 6">
    <name type="scientific">Schizothecium vesticola</name>
    <dbReference type="NCBI Taxonomy" id="314040"/>
    <lineage>
        <taxon>Eukaryota</taxon>
        <taxon>Fungi</taxon>
        <taxon>Dikarya</taxon>
        <taxon>Ascomycota</taxon>
        <taxon>Pezizomycotina</taxon>
        <taxon>Sordariomycetes</taxon>
        <taxon>Sordariomycetidae</taxon>
        <taxon>Sordariales</taxon>
        <taxon>Schizotheciaceae</taxon>
        <taxon>Schizothecium</taxon>
    </lineage>
</organism>
<dbReference type="GO" id="GO:0004190">
    <property type="term" value="F:aspartic-type endopeptidase activity"/>
    <property type="evidence" value="ECO:0007669"/>
    <property type="project" value="InterPro"/>
</dbReference>
<protein>
    <submittedName>
        <fullName evidence="5">Aspartic-type endopeptidase-like protein</fullName>
    </submittedName>
</protein>
<dbReference type="PANTHER" id="PTHR47966">
    <property type="entry name" value="BETA-SITE APP-CLEAVING ENZYME, ISOFORM A-RELATED"/>
    <property type="match status" value="1"/>
</dbReference>
<comment type="similarity">
    <text evidence="1">Belongs to the peptidase A1 family.</text>
</comment>
<evidence type="ECO:0000256" key="1">
    <source>
        <dbReference type="ARBA" id="ARBA00007447"/>
    </source>
</evidence>
<dbReference type="EMBL" id="JAUKUD010000006">
    <property type="protein sequence ID" value="KAK0740034.1"/>
    <property type="molecule type" value="Genomic_DNA"/>
</dbReference>
<dbReference type="PRINTS" id="PR00792">
    <property type="entry name" value="PEPSIN"/>
</dbReference>
<dbReference type="Gene3D" id="2.40.70.10">
    <property type="entry name" value="Acid Proteases"/>
    <property type="match status" value="2"/>
</dbReference>
<dbReference type="InterPro" id="IPR021109">
    <property type="entry name" value="Peptidase_aspartic_dom_sf"/>
</dbReference>
<gene>
    <name evidence="5" type="ORF">B0T18DRAFT_448780</name>
</gene>
<feature type="active site" evidence="2">
    <location>
        <position position="123"/>
    </location>
</feature>
<dbReference type="InterPro" id="IPR033121">
    <property type="entry name" value="PEPTIDASE_A1"/>
</dbReference>
<feature type="chain" id="PRO_5041352444" evidence="3">
    <location>
        <begin position="23"/>
        <end position="453"/>
    </location>
</feature>